<evidence type="ECO:0000259" key="7">
    <source>
        <dbReference type="Pfam" id="PF25019"/>
    </source>
</evidence>
<keyword evidence="9" id="KW-1185">Reference proteome</keyword>
<proteinExistence type="inferred from homology"/>
<dbReference type="Pfam" id="PF25019">
    <property type="entry name" value="LRR_R13L1-DRL21"/>
    <property type="match status" value="1"/>
</dbReference>
<dbReference type="OrthoDB" id="653625at2759"/>
<name>A0A835KI59_9POAL</name>
<evidence type="ECO:0000256" key="5">
    <source>
        <dbReference type="ARBA" id="ARBA00022821"/>
    </source>
</evidence>
<dbReference type="Pfam" id="PF18052">
    <property type="entry name" value="Rx_N"/>
    <property type="match status" value="1"/>
</dbReference>
<dbReference type="EMBL" id="JACEFO010001646">
    <property type="protein sequence ID" value="KAF8727005.1"/>
    <property type="molecule type" value="Genomic_DNA"/>
</dbReference>
<feature type="domain" description="R13L1/DRL21-like LRR repeat region" evidence="7">
    <location>
        <begin position="264"/>
        <end position="382"/>
    </location>
</feature>
<dbReference type="Gene3D" id="1.20.5.4130">
    <property type="match status" value="1"/>
</dbReference>
<dbReference type="GO" id="GO:0000166">
    <property type="term" value="F:nucleotide binding"/>
    <property type="evidence" value="ECO:0007669"/>
    <property type="project" value="UniProtKB-KW"/>
</dbReference>
<comment type="similarity">
    <text evidence="1">Belongs to the disease resistance NB-LRR family.</text>
</comment>
<dbReference type="GO" id="GO:0006952">
    <property type="term" value="P:defense response"/>
    <property type="evidence" value="ECO:0007669"/>
    <property type="project" value="UniProtKB-KW"/>
</dbReference>
<evidence type="ECO:0000313" key="9">
    <source>
        <dbReference type="Proteomes" id="UP000636709"/>
    </source>
</evidence>
<dbReference type="Proteomes" id="UP000636709">
    <property type="component" value="Unassembled WGS sequence"/>
</dbReference>
<dbReference type="PANTHER" id="PTHR47186">
    <property type="entry name" value="LEUCINE-RICH REPEAT-CONTAINING PROTEIN 57"/>
    <property type="match status" value="1"/>
</dbReference>
<protein>
    <submittedName>
        <fullName evidence="8">Uncharacterized protein</fullName>
    </submittedName>
</protein>
<comment type="caution">
    <text evidence="8">The sequence shown here is derived from an EMBL/GenBank/DDBJ whole genome shotgun (WGS) entry which is preliminary data.</text>
</comment>
<dbReference type="Gene3D" id="3.80.10.10">
    <property type="entry name" value="Ribonuclease Inhibitor"/>
    <property type="match status" value="4"/>
</dbReference>
<evidence type="ECO:0000256" key="3">
    <source>
        <dbReference type="ARBA" id="ARBA00022737"/>
    </source>
</evidence>
<organism evidence="8 9">
    <name type="scientific">Digitaria exilis</name>
    <dbReference type="NCBI Taxonomy" id="1010633"/>
    <lineage>
        <taxon>Eukaryota</taxon>
        <taxon>Viridiplantae</taxon>
        <taxon>Streptophyta</taxon>
        <taxon>Embryophyta</taxon>
        <taxon>Tracheophyta</taxon>
        <taxon>Spermatophyta</taxon>
        <taxon>Magnoliopsida</taxon>
        <taxon>Liliopsida</taxon>
        <taxon>Poales</taxon>
        <taxon>Poaceae</taxon>
        <taxon>PACMAD clade</taxon>
        <taxon>Panicoideae</taxon>
        <taxon>Panicodae</taxon>
        <taxon>Paniceae</taxon>
        <taxon>Anthephorinae</taxon>
        <taxon>Digitaria</taxon>
    </lineage>
</organism>
<evidence type="ECO:0000313" key="8">
    <source>
        <dbReference type="EMBL" id="KAF8727005.1"/>
    </source>
</evidence>
<evidence type="ECO:0000259" key="6">
    <source>
        <dbReference type="Pfam" id="PF18052"/>
    </source>
</evidence>
<reference evidence="8" key="1">
    <citation type="submission" date="2020-07" db="EMBL/GenBank/DDBJ databases">
        <title>Genome sequence and genetic diversity analysis of an under-domesticated orphan crop, white fonio (Digitaria exilis).</title>
        <authorList>
            <person name="Bennetzen J.L."/>
            <person name="Chen S."/>
            <person name="Ma X."/>
            <person name="Wang X."/>
            <person name="Yssel A.E.J."/>
            <person name="Chaluvadi S.R."/>
            <person name="Johnson M."/>
            <person name="Gangashetty P."/>
            <person name="Hamidou F."/>
            <person name="Sanogo M.D."/>
            <person name="Zwaenepoel A."/>
            <person name="Wallace J."/>
            <person name="Van De Peer Y."/>
            <person name="Van Deynze A."/>
        </authorList>
    </citation>
    <scope>NUCLEOTIDE SEQUENCE</scope>
    <source>
        <tissue evidence="8">Leaves</tissue>
    </source>
</reference>
<dbReference type="PANTHER" id="PTHR47186:SF64">
    <property type="entry name" value="NB-ARC DOMAIN-CONTAINING PROTEIN"/>
    <property type="match status" value="1"/>
</dbReference>
<keyword evidence="3" id="KW-0677">Repeat</keyword>
<keyword evidence="5" id="KW-0611">Plant defense</keyword>
<gene>
    <name evidence="8" type="ORF">HU200_019499</name>
</gene>
<dbReference type="InterPro" id="IPR032675">
    <property type="entry name" value="LRR_dom_sf"/>
</dbReference>
<keyword evidence="2" id="KW-0433">Leucine-rich repeat</keyword>
<accession>A0A835KI59</accession>
<feature type="domain" description="Disease resistance N-terminal" evidence="6">
    <location>
        <begin position="14"/>
        <end position="99"/>
    </location>
</feature>
<dbReference type="AlphaFoldDB" id="A0A835KI59"/>
<evidence type="ECO:0000256" key="4">
    <source>
        <dbReference type="ARBA" id="ARBA00022741"/>
    </source>
</evidence>
<dbReference type="SUPFAM" id="SSF52058">
    <property type="entry name" value="L domain-like"/>
    <property type="match status" value="2"/>
</dbReference>
<sequence length="903" mass="101134">MAEVLAAMVVGPLVSMVKEKASSYLLDQYRVMEGLEKQHEVLKRKLPAILDVIADAEEQAASKREGAKAWLEGVRKMAYQANDVMDEFKYEALRRKAKQEGHYKELGMDVIKLFPSHNRVAFRYRMGNKLSVILQELDVLIAEMHAFRSARALRIKGALLSKQAPFLKPRCLHHLRYLDLSKSDIKSLPEDISILYHLQTLNLSYCENLEELPKGMKHMTALHYLYTHGCEELKSMPADLRQLTSLKTLTCFVAGASSRCSKVGELGRLDDLRGQLELRQLENVKEADAKAAKLGNKKKVARLTLRWTDSDKEPQNSDKEVLEGLEPHDELKVLRIYSYSGGTCPTWMDKLKVIVEIELCACKKLEKLPAVWQLPALKVLRLLGLPNFETWWGTSEVQGQKPTFPVLEKLLIRECKSLAALPKATFPELREMSLRDLDMFERWEAGEETLEEQVVFPQLEKLSIWSCKSLPALPKASVINPPFGGVDTECRSAFPALKELILTDLKTLKRWEAGEGTPREEVTFHWLDKLTIRSCPELTTLPEAPKLSVFEVKGASRKLLSLPAASRYIASLFNLELSTKTESVAELSSSELVHGKEKWGKYPLTSMTLYGCNLLFSHSSALALWTCFAQLVKLKISGCDALVYWPENVFRALLSLRMLRIAFCRKLTGHTEESSEQSERERERSGLPCLESLEISMCASLVAVPNLPASLKTLQISMFSNLESIVFGQQEDTLSVVPGSSSEAREPTTAVLKLLSAANHRFLPCLESLAIQRCGGLSKVANLPPSIKTLDIWECLNLQSLSGQLDALQTLRIRHCSKLKSLESCLGRLPSLEGLHLVDCSSLQFLPNGPQAYSSLGALTIKSCPGIKLLPPSLQQRLDHLEEKDLDVRYEGSLADLANDGLL</sequence>
<evidence type="ECO:0000256" key="2">
    <source>
        <dbReference type="ARBA" id="ARBA00022614"/>
    </source>
</evidence>
<dbReference type="InterPro" id="IPR041118">
    <property type="entry name" value="Rx_N"/>
</dbReference>
<keyword evidence="4" id="KW-0547">Nucleotide-binding</keyword>
<dbReference type="InterPro" id="IPR056789">
    <property type="entry name" value="LRR_R13L1-DRL21"/>
</dbReference>
<evidence type="ECO:0000256" key="1">
    <source>
        <dbReference type="ARBA" id="ARBA00008894"/>
    </source>
</evidence>